<reference evidence="4 5" key="1">
    <citation type="submission" date="2024-04" db="EMBL/GenBank/DDBJ databases">
        <title>Phyllosticta paracitricarpa is synonymous to the EU quarantine fungus P. citricarpa based on phylogenomic analyses.</title>
        <authorList>
            <consortium name="Lawrence Berkeley National Laboratory"/>
            <person name="Van ingen-buijs V.A."/>
            <person name="Van westerhoven A.C."/>
            <person name="Haridas S."/>
            <person name="Skiadas P."/>
            <person name="Martin F."/>
            <person name="Groenewald J.Z."/>
            <person name="Crous P.W."/>
            <person name="Seidl M.F."/>
        </authorList>
    </citation>
    <scope>NUCLEOTIDE SEQUENCE [LARGE SCALE GENOMIC DNA]</scope>
    <source>
        <strain evidence="4 5">CPC 17464</strain>
    </source>
</reference>
<dbReference type="InterPro" id="IPR034704">
    <property type="entry name" value="Ribosomal_bL28/bL31-like_sf"/>
</dbReference>
<evidence type="ECO:0000313" key="4">
    <source>
        <dbReference type="EMBL" id="KAK7544195.1"/>
    </source>
</evidence>
<accession>A0ABR1M8J5</accession>
<evidence type="ECO:0000256" key="1">
    <source>
        <dbReference type="ARBA" id="ARBA00008760"/>
    </source>
</evidence>
<dbReference type="InterPro" id="IPR026569">
    <property type="entry name" value="Ribosomal_bL28"/>
</dbReference>
<dbReference type="InterPro" id="IPR037147">
    <property type="entry name" value="Ribosomal_bL28_sf"/>
</dbReference>
<evidence type="ECO:0000256" key="3">
    <source>
        <dbReference type="ARBA" id="ARBA00023274"/>
    </source>
</evidence>
<evidence type="ECO:0000256" key="2">
    <source>
        <dbReference type="ARBA" id="ARBA00022980"/>
    </source>
</evidence>
<evidence type="ECO:0000313" key="5">
    <source>
        <dbReference type="Proteomes" id="UP001360953"/>
    </source>
</evidence>
<protein>
    <recommendedName>
        <fullName evidence="6">50S ribosomal protein L24</fullName>
    </recommendedName>
</protein>
<dbReference type="SUPFAM" id="SSF143800">
    <property type="entry name" value="L28p-like"/>
    <property type="match status" value="1"/>
</dbReference>
<dbReference type="Gene3D" id="2.30.170.40">
    <property type="entry name" value="Ribosomal protein L28/L24"/>
    <property type="match status" value="1"/>
</dbReference>
<sequence length="236" mass="27443">MALRRSLQCAAQQTRTFSTTTPFLARSTRNRLAHDHAQIPAYPYGQAYWYKQSNFGLYGGARIQFGNKVSEEYEQKTRRKWRPNLEKLRLRSDSLGRLIKVKVSRRVLRTIRKVGGLDEYLLGEKAERIKELGMGGWALRWRIMQTDAVKKRYEKQRKLLGLPPTTMYDELKDMQGKKVSPVEMKKQIQMFDEELDLKDGQVELAEEEDIKDGQVELAKEGEIKVQKTEVMTADKA</sequence>
<comment type="caution">
    <text evidence="4">The sequence shown here is derived from an EMBL/GenBank/DDBJ whole genome shotgun (WGS) entry which is preliminary data.</text>
</comment>
<dbReference type="PANTHER" id="PTHR13528:SF2">
    <property type="entry name" value="LARGE RIBOSOMAL SUBUNIT PROTEIN BL28M"/>
    <property type="match status" value="1"/>
</dbReference>
<dbReference type="PANTHER" id="PTHR13528">
    <property type="entry name" value="39S RIBOSOMAL PROTEIN L28, MITOCHONDRIAL"/>
    <property type="match status" value="1"/>
</dbReference>
<gene>
    <name evidence="4" type="ORF">J3D65DRAFT_608775</name>
</gene>
<organism evidence="4 5">
    <name type="scientific">Phyllosticta citribraziliensis</name>
    <dbReference type="NCBI Taxonomy" id="989973"/>
    <lineage>
        <taxon>Eukaryota</taxon>
        <taxon>Fungi</taxon>
        <taxon>Dikarya</taxon>
        <taxon>Ascomycota</taxon>
        <taxon>Pezizomycotina</taxon>
        <taxon>Dothideomycetes</taxon>
        <taxon>Dothideomycetes incertae sedis</taxon>
        <taxon>Botryosphaeriales</taxon>
        <taxon>Phyllostictaceae</taxon>
        <taxon>Phyllosticta</taxon>
    </lineage>
</organism>
<keyword evidence="5" id="KW-1185">Reference proteome</keyword>
<dbReference type="HAMAP" id="MF_00373">
    <property type="entry name" value="Ribosomal_bL28"/>
    <property type="match status" value="1"/>
</dbReference>
<dbReference type="Proteomes" id="UP001360953">
    <property type="component" value="Unassembled WGS sequence"/>
</dbReference>
<name>A0ABR1M8J5_9PEZI</name>
<keyword evidence="2" id="KW-0689">Ribosomal protein</keyword>
<comment type="similarity">
    <text evidence="1">Belongs to the bacterial ribosomal protein bL28 family.</text>
</comment>
<dbReference type="RefSeq" id="XP_066659430.1">
    <property type="nucleotide sequence ID" value="XM_066798619.1"/>
</dbReference>
<dbReference type="Pfam" id="PF00830">
    <property type="entry name" value="Ribosomal_L28"/>
    <property type="match status" value="1"/>
</dbReference>
<dbReference type="GeneID" id="92031525"/>
<evidence type="ECO:0008006" key="6">
    <source>
        <dbReference type="Google" id="ProtNLM"/>
    </source>
</evidence>
<keyword evidence="3" id="KW-0687">Ribonucleoprotein</keyword>
<dbReference type="EMBL" id="JBBPEH010000001">
    <property type="protein sequence ID" value="KAK7544195.1"/>
    <property type="molecule type" value="Genomic_DNA"/>
</dbReference>
<proteinExistence type="inferred from homology"/>